<proteinExistence type="predicted"/>
<comment type="caution">
    <text evidence="3">The sequence shown here is derived from an EMBL/GenBank/DDBJ whole genome shotgun (WGS) entry which is preliminary data.</text>
</comment>
<feature type="domain" description="Acyl-CoA thioesterase-like N-terminal HotDog" evidence="1">
    <location>
        <begin position="29"/>
        <end position="112"/>
    </location>
</feature>
<dbReference type="RefSeq" id="WP_006913203.1">
    <property type="nucleotide sequence ID" value="NZ_AFNV02000001.1"/>
</dbReference>
<dbReference type="InterPro" id="IPR029069">
    <property type="entry name" value="HotDog_dom_sf"/>
</dbReference>
<evidence type="ECO:0000313" key="3">
    <source>
        <dbReference type="EMBL" id="ERJ20879.1"/>
    </source>
</evidence>
<protein>
    <submittedName>
        <fullName evidence="3">Thioesterase-like superfamily protein</fullName>
    </submittedName>
</protein>
<organism evidence="3 4">
    <name type="scientific">Salinisphaera shabanensis E1L3A</name>
    <dbReference type="NCBI Taxonomy" id="1033802"/>
    <lineage>
        <taxon>Bacteria</taxon>
        <taxon>Pseudomonadati</taxon>
        <taxon>Pseudomonadota</taxon>
        <taxon>Gammaproteobacteria</taxon>
        <taxon>Salinisphaerales</taxon>
        <taxon>Salinisphaeraceae</taxon>
        <taxon>Salinisphaera</taxon>
    </lineage>
</organism>
<dbReference type="InterPro" id="IPR042171">
    <property type="entry name" value="Acyl-CoA_hotdog"/>
</dbReference>
<evidence type="ECO:0000313" key="4">
    <source>
        <dbReference type="Proteomes" id="UP000006242"/>
    </source>
</evidence>
<feature type="domain" description="Acyl-CoA thioesterase-like C-terminal" evidence="2">
    <location>
        <begin position="132"/>
        <end position="268"/>
    </location>
</feature>
<dbReference type="AlphaFoldDB" id="U2FYI6"/>
<dbReference type="SUPFAM" id="SSF54637">
    <property type="entry name" value="Thioesterase/thiol ester dehydrase-isomerase"/>
    <property type="match status" value="2"/>
</dbReference>
<dbReference type="eggNOG" id="COG2050">
    <property type="taxonomic scope" value="Bacteria"/>
</dbReference>
<evidence type="ECO:0000259" key="2">
    <source>
        <dbReference type="Pfam" id="PF20789"/>
    </source>
</evidence>
<reference evidence="3 4" key="2">
    <citation type="journal article" date="2013" name="PLoS ONE">
        <title>INDIGO - INtegrated Data Warehouse of MIcrobial GenOmes with Examples from the Red Sea Extremophiles.</title>
        <authorList>
            <person name="Alam I."/>
            <person name="Antunes A."/>
            <person name="Kamau A.A."/>
            <person name="Ba Alawi W."/>
            <person name="Kalkatawi M."/>
            <person name="Stingl U."/>
            <person name="Bajic V.B."/>
        </authorList>
    </citation>
    <scope>NUCLEOTIDE SEQUENCE [LARGE SCALE GENOMIC DNA]</scope>
    <source>
        <strain evidence="3 4">E1L3A</strain>
    </source>
</reference>
<accession>U2FYI6</accession>
<name>U2FYI6_9GAMM</name>
<reference evidence="3 4" key="1">
    <citation type="journal article" date="2011" name="J. Bacteriol.">
        <title>Genome sequence of Salinisphaera shabanensis, a gammaproteobacterium from the harsh, variable environment of the brine-seawater interface of the Shaban Deep in the Red Sea.</title>
        <authorList>
            <person name="Antunes A."/>
            <person name="Alam I."/>
            <person name="Bajic V.B."/>
            <person name="Stingl U."/>
        </authorList>
    </citation>
    <scope>NUCLEOTIDE SEQUENCE [LARGE SCALE GENOMIC DNA]</scope>
    <source>
        <strain evidence="3 4">E1L3A</strain>
    </source>
</reference>
<dbReference type="OrthoDB" id="7059210at2"/>
<dbReference type="Gene3D" id="2.40.160.210">
    <property type="entry name" value="Acyl-CoA thioesterase, double hotdog domain"/>
    <property type="match status" value="1"/>
</dbReference>
<evidence type="ECO:0000259" key="1">
    <source>
        <dbReference type="Pfam" id="PF13622"/>
    </source>
</evidence>
<dbReference type="InterPro" id="IPR049450">
    <property type="entry name" value="ACOT8-like_C"/>
</dbReference>
<dbReference type="Pfam" id="PF20789">
    <property type="entry name" value="4HBT_3C"/>
    <property type="match status" value="1"/>
</dbReference>
<keyword evidence="4" id="KW-1185">Reference proteome</keyword>
<gene>
    <name evidence="3" type="ORF">SSPSH_000221</name>
</gene>
<dbReference type="EMBL" id="AFNV02000001">
    <property type="protein sequence ID" value="ERJ20879.1"/>
    <property type="molecule type" value="Genomic_DNA"/>
</dbReference>
<dbReference type="Proteomes" id="UP000006242">
    <property type="component" value="Unassembled WGS sequence"/>
</dbReference>
<sequence>MTDADARTPLSQLLASMTLDNDVSHVHVPDDWLQGRAIYGGLTAALCLQSIYDQHGRDLPPLRSVLLSFIGPAGPDVALRPVVVRQGKSTAFITVDMLSGDKIAARGTFCFGKARDSKIAHADLQAPQVAGPDEYESFFQRAGQTAPNFTQHFEGRFARGSMPVTQSDEPEYVVWLRHRDSDIDPVVVGLAALADALPPAAMASFSEVAPISTMTWMFDVLDDDPRTEDGWWLSQSVAEHSGDGYSSQAMRVWNRAGQPIVVGRQNVAIFH</sequence>
<dbReference type="STRING" id="1033802.SSPSH_000221"/>
<dbReference type="Pfam" id="PF13622">
    <property type="entry name" value="4HBT_3"/>
    <property type="match status" value="1"/>
</dbReference>
<dbReference type="InterPro" id="IPR049449">
    <property type="entry name" value="TesB_ACOT8-like_N"/>
</dbReference>